<organism evidence="1 2">
    <name type="scientific">Saccharicrinis fermentans DSM 9555 = JCM 21142</name>
    <dbReference type="NCBI Taxonomy" id="869213"/>
    <lineage>
        <taxon>Bacteria</taxon>
        <taxon>Pseudomonadati</taxon>
        <taxon>Bacteroidota</taxon>
        <taxon>Bacteroidia</taxon>
        <taxon>Marinilabiliales</taxon>
        <taxon>Marinilabiliaceae</taxon>
        <taxon>Saccharicrinis</taxon>
    </lineage>
</organism>
<dbReference type="OrthoDB" id="1449607at2"/>
<dbReference type="Proteomes" id="UP000019402">
    <property type="component" value="Unassembled WGS sequence"/>
</dbReference>
<evidence type="ECO:0000313" key="1">
    <source>
        <dbReference type="EMBL" id="GAF02163.1"/>
    </source>
</evidence>
<evidence type="ECO:0000313" key="2">
    <source>
        <dbReference type="Proteomes" id="UP000019402"/>
    </source>
</evidence>
<name>W7Y3L3_9BACT</name>
<accession>W7Y3L3</accession>
<reference evidence="1 2" key="1">
    <citation type="journal article" date="2014" name="Genome Announc.">
        <title>Draft Genome Sequence of Cytophaga fermentans JCM 21142T, a Facultative Anaerobe Isolated from Marine Mud.</title>
        <authorList>
            <person name="Starns D."/>
            <person name="Oshima K."/>
            <person name="Suda W."/>
            <person name="Iino T."/>
            <person name="Yuki M."/>
            <person name="Inoue J."/>
            <person name="Kitamura K."/>
            <person name="Iida T."/>
            <person name="Darby A."/>
            <person name="Hattori M."/>
            <person name="Ohkuma M."/>
        </authorList>
    </citation>
    <scope>NUCLEOTIDE SEQUENCE [LARGE SCALE GENOMIC DNA]</scope>
    <source>
        <strain evidence="1 2">JCM 21142</strain>
    </source>
</reference>
<proteinExistence type="predicted"/>
<dbReference type="STRING" id="869213.GCA_000517085_00816"/>
<keyword evidence="2" id="KW-1185">Reference proteome</keyword>
<dbReference type="RefSeq" id="WP_027470781.1">
    <property type="nucleotide sequence ID" value="NZ_BAMD01000006.1"/>
</dbReference>
<dbReference type="EMBL" id="BAMD01000006">
    <property type="protein sequence ID" value="GAF02163.1"/>
    <property type="molecule type" value="Genomic_DNA"/>
</dbReference>
<dbReference type="PROSITE" id="PS51257">
    <property type="entry name" value="PROKAR_LIPOPROTEIN"/>
    <property type="match status" value="1"/>
</dbReference>
<dbReference type="AlphaFoldDB" id="W7Y3L3"/>
<gene>
    <name evidence="1" type="ORF">JCM21142_3790</name>
</gene>
<sequence>MKNLLNILTVVGFVMLLGGCDESEWPESSVKLVPVYSATDIDGEGAPFALEIYQEKPLLIEYVNANILNSFSYYDFVDKSSSTRFDLSYAIQRPAITDAGKDTLITNVYRLFGLKNDLKPDTLWYGVAISVDTTYSEFYTTIEEKQVYN</sequence>
<protein>
    <submittedName>
        <fullName evidence="1">Uncharacterized protein</fullName>
    </submittedName>
</protein>
<comment type="caution">
    <text evidence="1">The sequence shown here is derived from an EMBL/GenBank/DDBJ whole genome shotgun (WGS) entry which is preliminary data.</text>
</comment>